<comment type="caution">
    <text evidence="1">The sequence shown here is derived from an EMBL/GenBank/DDBJ whole genome shotgun (WGS) entry which is preliminary data.</text>
</comment>
<protein>
    <submittedName>
        <fullName evidence="1">Uncharacterized protein</fullName>
    </submittedName>
</protein>
<dbReference type="PANTHER" id="PTHR45912">
    <property type="entry name" value="CILIA- AND FLAGELLA-ASSOCIATED PROTEIN 47"/>
    <property type="match status" value="1"/>
</dbReference>
<keyword evidence="2" id="KW-1185">Reference proteome</keyword>
<evidence type="ECO:0000313" key="2">
    <source>
        <dbReference type="Proteomes" id="UP001516400"/>
    </source>
</evidence>
<reference evidence="1 2" key="1">
    <citation type="journal article" date="2021" name="BMC Biol.">
        <title>Horizontally acquired antibacterial genes associated with adaptive radiation of ladybird beetles.</title>
        <authorList>
            <person name="Li H.S."/>
            <person name="Tang X.F."/>
            <person name="Huang Y.H."/>
            <person name="Xu Z.Y."/>
            <person name="Chen M.L."/>
            <person name="Du X.Y."/>
            <person name="Qiu B.Y."/>
            <person name="Chen P.T."/>
            <person name="Zhang W."/>
            <person name="Slipinski A."/>
            <person name="Escalona H.E."/>
            <person name="Waterhouse R.M."/>
            <person name="Zwick A."/>
            <person name="Pang H."/>
        </authorList>
    </citation>
    <scope>NUCLEOTIDE SEQUENCE [LARGE SCALE GENOMIC DNA]</scope>
    <source>
        <strain evidence="1">SYSU2018</strain>
    </source>
</reference>
<dbReference type="Proteomes" id="UP001516400">
    <property type="component" value="Unassembled WGS sequence"/>
</dbReference>
<dbReference type="PANTHER" id="PTHR45912:SF3">
    <property type="entry name" value="CILIA- AND FLAGELLA-ASSOCIATED PROTEIN 47"/>
    <property type="match status" value="1"/>
</dbReference>
<dbReference type="EMBL" id="JABFTP020000144">
    <property type="protein sequence ID" value="KAL3282028.1"/>
    <property type="molecule type" value="Genomic_DNA"/>
</dbReference>
<evidence type="ECO:0000313" key="1">
    <source>
        <dbReference type="EMBL" id="KAL3282028.1"/>
    </source>
</evidence>
<dbReference type="AlphaFoldDB" id="A0ABD2NTM2"/>
<dbReference type="Gene3D" id="2.60.40.10">
    <property type="entry name" value="Immunoglobulins"/>
    <property type="match status" value="2"/>
</dbReference>
<dbReference type="InterPro" id="IPR013783">
    <property type="entry name" value="Ig-like_fold"/>
</dbReference>
<gene>
    <name evidence="1" type="ORF">HHI36_005231</name>
</gene>
<accession>A0ABD2NTM2</accession>
<sequence>MAIVRIGAPTAKTFGLRPMKRICRLPPGLALSRIIRMKYSRTFAVHDTQIPIFINNCTIQYPLTIFLNQAKIVVEPTEVNFGRIDAVSGVVAKTVVVRNEGTKNTGFCIDLGRNELELIVEPTKGVLQASESVTFKLEVMGFHEGPFEKEFWIKTSPPKRVTVVGEFITPKIIATYPKAYADFSMVIFPRLYIGQSANRTLMVKNISSSDVMFCIKGTHERKYMLYKEAEKLNEHYKNFHLTPLEGRLGSQQTTVIEIIFEPIESIENHAVCFIQVIRVNCTDVDDSVIIRVNQPPEPATLSPSDRSRSSLMTITSTIPQSGQDDDLADGLDQNIGNLVTDEKMAEAESFRVCLYGDKEQAKVRIRPESISLNQIQVNETFLRELWFENCSSYLPITIHYCKVAFIDIEPPKIYLKPKEAKEVAIKIKTKRAGFYSAKIEFELAVYENYDFSRRK</sequence>
<name>A0ABD2NTM2_9CUCU</name>
<organism evidence="1 2">
    <name type="scientific">Cryptolaemus montrouzieri</name>
    <dbReference type="NCBI Taxonomy" id="559131"/>
    <lineage>
        <taxon>Eukaryota</taxon>
        <taxon>Metazoa</taxon>
        <taxon>Ecdysozoa</taxon>
        <taxon>Arthropoda</taxon>
        <taxon>Hexapoda</taxon>
        <taxon>Insecta</taxon>
        <taxon>Pterygota</taxon>
        <taxon>Neoptera</taxon>
        <taxon>Endopterygota</taxon>
        <taxon>Coleoptera</taxon>
        <taxon>Polyphaga</taxon>
        <taxon>Cucujiformia</taxon>
        <taxon>Coccinelloidea</taxon>
        <taxon>Coccinellidae</taxon>
        <taxon>Scymninae</taxon>
        <taxon>Scymnini</taxon>
        <taxon>Cryptolaemus</taxon>
    </lineage>
</organism>
<proteinExistence type="predicted"/>